<reference evidence="1 2" key="1">
    <citation type="journal article" date="2018" name="Mol. Biol. Evol.">
        <title>Broad Genomic Sampling Reveals a Smut Pathogenic Ancestry of the Fungal Clade Ustilaginomycotina.</title>
        <authorList>
            <person name="Kijpornyongpan T."/>
            <person name="Mondo S.J."/>
            <person name="Barry K."/>
            <person name="Sandor L."/>
            <person name="Lee J."/>
            <person name="Lipzen A."/>
            <person name="Pangilinan J."/>
            <person name="LaButti K."/>
            <person name="Hainaut M."/>
            <person name="Henrissat B."/>
            <person name="Grigoriev I.V."/>
            <person name="Spatafora J.W."/>
            <person name="Aime M.C."/>
        </authorList>
    </citation>
    <scope>NUCLEOTIDE SEQUENCE [LARGE SCALE GENOMIC DNA]</scope>
    <source>
        <strain evidence="1 2">SA 807</strain>
    </source>
</reference>
<evidence type="ECO:0000313" key="1">
    <source>
        <dbReference type="EMBL" id="PWN53050.1"/>
    </source>
</evidence>
<name>A0ACD0P4L0_9BASI</name>
<dbReference type="EMBL" id="KZ819744">
    <property type="protein sequence ID" value="PWN53050.1"/>
    <property type="molecule type" value="Genomic_DNA"/>
</dbReference>
<keyword evidence="2" id="KW-1185">Reference proteome</keyword>
<accession>A0ACD0P4L0</accession>
<proteinExistence type="predicted"/>
<organism evidence="1 2">
    <name type="scientific">Violaceomyces palustris</name>
    <dbReference type="NCBI Taxonomy" id="1673888"/>
    <lineage>
        <taxon>Eukaryota</taxon>
        <taxon>Fungi</taxon>
        <taxon>Dikarya</taxon>
        <taxon>Basidiomycota</taxon>
        <taxon>Ustilaginomycotina</taxon>
        <taxon>Ustilaginomycetes</taxon>
        <taxon>Violaceomycetales</taxon>
        <taxon>Violaceomycetaceae</taxon>
        <taxon>Violaceomyces</taxon>
    </lineage>
</organism>
<gene>
    <name evidence="1" type="ORF">IE53DRAFT_384485</name>
</gene>
<protein>
    <submittedName>
        <fullName evidence="1">NIF-domain-containing protein</fullName>
    </submittedName>
</protein>
<dbReference type="Proteomes" id="UP000245626">
    <property type="component" value="Unassembled WGS sequence"/>
</dbReference>
<evidence type="ECO:0000313" key="2">
    <source>
        <dbReference type="Proteomes" id="UP000245626"/>
    </source>
</evidence>
<sequence length="472" mass="53596">MQRQIASLLLSRATPLLSPSSSSSSSISNAAKFTCTRLSRSLATSSAGPSPPPTTQQDAPSQPKPKPGTSAFDIDTSASPLHQLLDQPQPSDRPTDSTRPKPKGGASRSMSSIEKRRQNTSRLFGLALLSGLGFATYNLGRDWDDKAEWERFKDSPLAESFLGRLRLRAWAMYEDFNNPVWEKLLPDPLPYPYGRPYTLVIDVDDLLVHSTWTRENGWRTAKRPGLDYFLGYLSQWYEIVIFTTQPAFTAQPIIEKLDPDRRYIAYTLFRESCKNVDGKFVKDLDFLNRDKSKVVVLDTNPDSFLLQPENGILIQPWKGERSDRELAGLIPFFESIGIYGIEDVRTTIKAYEGTHIPTEHAKREREIKQRQLEEWQAKRDKLVGLRGGLFGGIRPSSGSSSDQPPKTFIELERERFQQGYLEDQKFWKENAEAFRKQAKEDQERQLKEMKLSAWSFLTGQGLKPPGQEQAQS</sequence>